<accession>A0A2N9KET7</accession>
<dbReference type="CDD" id="cd17920">
    <property type="entry name" value="DEXHc_RecQ"/>
    <property type="match status" value="1"/>
</dbReference>
<dbReference type="Gene3D" id="1.10.10.10">
    <property type="entry name" value="Winged helix-like DNA-binding domain superfamily/Winged helix DNA-binding domain"/>
    <property type="match status" value="1"/>
</dbReference>
<dbReference type="GO" id="GO:0005737">
    <property type="term" value="C:cytoplasm"/>
    <property type="evidence" value="ECO:0007669"/>
    <property type="project" value="TreeGrafter"/>
</dbReference>
<evidence type="ECO:0000313" key="23">
    <source>
        <dbReference type="Proteomes" id="UP000239237"/>
    </source>
</evidence>
<dbReference type="InterPro" id="IPR036390">
    <property type="entry name" value="WH_DNA-bd_sf"/>
</dbReference>
<dbReference type="InterPro" id="IPR018982">
    <property type="entry name" value="RQC_domain"/>
</dbReference>
<proteinExistence type="inferred from homology"/>
<evidence type="ECO:0000256" key="14">
    <source>
        <dbReference type="ARBA" id="ARBA00023235"/>
    </source>
</evidence>
<evidence type="ECO:0000256" key="12">
    <source>
        <dbReference type="ARBA" id="ARBA00023172"/>
    </source>
</evidence>
<feature type="domain" description="HRDC" evidence="17">
    <location>
        <begin position="526"/>
        <end position="602"/>
    </location>
</feature>
<evidence type="ECO:0000256" key="1">
    <source>
        <dbReference type="ARBA" id="ARBA00001946"/>
    </source>
</evidence>
<evidence type="ECO:0000256" key="7">
    <source>
        <dbReference type="ARBA" id="ARBA00022801"/>
    </source>
</evidence>
<dbReference type="Proteomes" id="UP000237923">
    <property type="component" value="Unassembled WGS sequence"/>
</dbReference>
<comment type="catalytic activity">
    <reaction evidence="15">
        <text>Couples ATP hydrolysis with the unwinding of duplex DNA by translocating in the 3'-5' direction.</text>
        <dbReference type="EC" id="5.6.2.4"/>
    </reaction>
</comment>
<dbReference type="Pfam" id="PF09382">
    <property type="entry name" value="RQC"/>
    <property type="match status" value="1"/>
</dbReference>
<evidence type="ECO:0000256" key="11">
    <source>
        <dbReference type="ARBA" id="ARBA00023125"/>
    </source>
</evidence>
<dbReference type="GO" id="GO:0006310">
    <property type="term" value="P:DNA recombination"/>
    <property type="evidence" value="ECO:0007669"/>
    <property type="project" value="UniProtKB-UniRule"/>
</dbReference>
<evidence type="ECO:0000256" key="10">
    <source>
        <dbReference type="ARBA" id="ARBA00022840"/>
    </source>
</evidence>
<reference evidence="20 23" key="2">
    <citation type="submission" date="2018-02" db="EMBL/GenBank/DDBJ databases">
        <authorList>
            <person name="Rodrigo-Torres L."/>
            <person name="Arahal R. D."/>
            <person name="Lucena T."/>
        </authorList>
    </citation>
    <scope>NUCLEOTIDE SEQUENCE [LARGE SCALE GENOMIC DNA]</scope>
    <source>
        <strain evidence="20 23">CECT 8486</strain>
    </source>
</reference>
<evidence type="ECO:0000256" key="6">
    <source>
        <dbReference type="ARBA" id="ARBA00022763"/>
    </source>
</evidence>
<dbReference type="CDD" id="cd18794">
    <property type="entry name" value="SF2_C_RecQ"/>
    <property type="match status" value="1"/>
</dbReference>
<dbReference type="RefSeq" id="WP_105299761.1">
    <property type="nucleotide sequence ID" value="NZ_JADAXL010000002.1"/>
</dbReference>
<dbReference type="GO" id="GO:0043590">
    <property type="term" value="C:bacterial nucleoid"/>
    <property type="evidence" value="ECO:0007669"/>
    <property type="project" value="TreeGrafter"/>
</dbReference>
<name>A0A2N9KET7_9LACO</name>
<comment type="similarity">
    <text evidence="3">Belongs to the helicase family. RecQ subfamily.</text>
</comment>
<dbReference type="InterPro" id="IPR002121">
    <property type="entry name" value="HRDC_dom"/>
</dbReference>
<dbReference type="InterPro" id="IPR032284">
    <property type="entry name" value="RecQ_Zn-bd"/>
</dbReference>
<dbReference type="InterPro" id="IPR027417">
    <property type="entry name" value="P-loop_NTPase"/>
</dbReference>
<dbReference type="InterPro" id="IPR004589">
    <property type="entry name" value="DNA_helicase_ATP-dep_RecQ"/>
</dbReference>
<evidence type="ECO:0000259" key="19">
    <source>
        <dbReference type="PROSITE" id="PS51194"/>
    </source>
</evidence>
<evidence type="ECO:0000256" key="3">
    <source>
        <dbReference type="ARBA" id="ARBA00005446"/>
    </source>
</evidence>
<evidence type="ECO:0000259" key="18">
    <source>
        <dbReference type="PROSITE" id="PS51192"/>
    </source>
</evidence>
<dbReference type="SUPFAM" id="SSF47819">
    <property type="entry name" value="HRDC-like"/>
    <property type="match status" value="1"/>
</dbReference>
<evidence type="ECO:0000259" key="17">
    <source>
        <dbReference type="PROSITE" id="PS50967"/>
    </source>
</evidence>
<dbReference type="InterPro" id="IPR006293">
    <property type="entry name" value="DNA_helicase_ATP-dep_RecQ_bac"/>
</dbReference>
<dbReference type="SMART" id="SM00487">
    <property type="entry name" value="DEXDc"/>
    <property type="match status" value="1"/>
</dbReference>
<feature type="domain" description="Helicase ATP-binding" evidence="18">
    <location>
        <begin position="27"/>
        <end position="196"/>
    </location>
</feature>
<feature type="domain" description="Helicase C-terminal" evidence="19">
    <location>
        <begin position="220"/>
        <end position="367"/>
    </location>
</feature>
<keyword evidence="5" id="KW-0547">Nucleotide-binding</keyword>
<evidence type="ECO:0000313" key="21">
    <source>
        <dbReference type="EMBL" id="SPE09347.1"/>
    </source>
</evidence>
<dbReference type="InterPro" id="IPR011545">
    <property type="entry name" value="DEAD/DEAH_box_helicase_dom"/>
</dbReference>
<gene>
    <name evidence="21" type="primary">recQ</name>
    <name evidence="20" type="ORF">LES8486_01350</name>
    <name evidence="21" type="ORF">LES9216_01497</name>
</gene>
<sequence length="602" mass="68273">MQTVNPQTILKEKFGYDNFRAGQLDVINKVLAHKHALAIMPTGGGKSITYQLPAMMFEGITLVISPLISLMKDQVDGLNTMGIPATFLNSTVDGQEQAQRMSDLRHGLYKMLYVAPERLEIPSFFSFVQSLNIELIAVDEAHVLSQWGHDFRPSYLNILPLLEQISGHPAVLGLTATATERVRENLQQLLQVDNDDTVLTGFARDNLALNIVHNQDKRKYVVEYLQKNREQTGIIYAATRKQVDELTTYLNKIGINAGRYHAGLSEKERQRQQEAFLYDENPVIVATNAFGMGINKPNVRYVIHYSVPGNIEAYYQEIGRAGRDGLPAEAILLYAPQDMHLQEFFVQKSEGSEEHKQNEYDKIREMNAFANTQTCLARYLLQYFGETVTEDCGHCSNCLDTREWVDVTVDAQKVLANVMRMNQRFGKTMVAKVLKGSSDASVRKYEFLHDLPTFGLMKERTLKELTRFIDYLTAEGYLRFEGAEFPVLKVTSLGAEVLKGEIKIKKRLEKVRIVSQKVTTDDLKLSDEDNRLFAKLKEKRLELARAAGLPPFLIFSDKTLMSMAQARPQTDTEFLAISGVGEKKFEIYHNDFAKVINDFIVV</sequence>
<comment type="cofactor">
    <cofactor evidence="1">
        <name>Mg(2+)</name>
        <dbReference type="ChEBI" id="CHEBI:18420"/>
    </cofactor>
</comment>
<evidence type="ECO:0000256" key="4">
    <source>
        <dbReference type="ARBA" id="ARBA00022723"/>
    </source>
</evidence>
<dbReference type="GO" id="GO:0046872">
    <property type="term" value="F:metal ion binding"/>
    <property type="evidence" value="ECO:0007669"/>
    <property type="project" value="UniProtKB-KW"/>
</dbReference>
<dbReference type="Pfam" id="PF00270">
    <property type="entry name" value="DEAD"/>
    <property type="match status" value="1"/>
</dbReference>
<evidence type="ECO:0000256" key="5">
    <source>
        <dbReference type="ARBA" id="ARBA00022741"/>
    </source>
</evidence>
<dbReference type="EMBL" id="OKQR01000002">
    <property type="protein sequence ID" value="SPD93691.1"/>
    <property type="molecule type" value="Genomic_DNA"/>
</dbReference>
<dbReference type="Gene3D" id="1.10.150.80">
    <property type="entry name" value="HRDC domain"/>
    <property type="match status" value="1"/>
</dbReference>
<dbReference type="PROSITE" id="PS51194">
    <property type="entry name" value="HELICASE_CTER"/>
    <property type="match status" value="1"/>
</dbReference>
<dbReference type="GO" id="GO:0030894">
    <property type="term" value="C:replisome"/>
    <property type="evidence" value="ECO:0007669"/>
    <property type="project" value="TreeGrafter"/>
</dbReference>
<keyword evidence="14" id="KW-0413">Isomerase</keyword>
<keyword evidence="13" id="KW-0234">DNA repair</keyword>
<keyword evidence="4" id="KW-0479">Metal-binding</keyword>
<keyword evidence="11" id="KW-0238">DNA-binding</keyword>
<dbReference type="SMART" id="SM00956">
    <property type="entry name" value="RQC"/>
    <property type="match status" value="1"/>
</dbReference>
<dbReference type="AlphaFoldDB" id="A0A2N9KET7"/>
<dbReference type="InterPro" id="IPR036388">
    <property type="entry name" value="WH-like_DNA-bd_sf"/>
</dbReference>
<keyword evidence="6" id="KW-0227">DNA damage</keyword>
<keyword evidence="23" id="KW-1185">Reference proteome</keyword>
<evidence type="ECO:0000256" key="15">
    <source>
        <dbReference type="ARBA" id="ARBA00034617"/>
    </source>
</evidence>
<evidence type="ECO:0000313" key="20">
    <source>
        <dbReference type="EMBL" id="SPD93691.1"/>
    </source>
</evidence>
<dbReference type="GO" id="GO:0043138">
    <property type="term" value="F:3'-5' DNA helicase activity"/>
    <property type="evidence" value="ECO:0007669"/>
    <property type="project" value="UniProtKB-EC"/>
</dbReference>
<dbReference type="GO" id="GO:0009432">
    <property type="term" value="P:SOS response"/>
    <property type="evidence" value="ECO:0007669"/>
    <property type="project" value="UniProtKB-UniRule"/>
</dbReference>
<dbReference type="NCBIfam" id="TIGR00614">
    <property type="entry name" value="recQ_fam"/>
    <property type="match status" value="1"/>
</dbReference>
<dbReference type="SUPFAM" id="SSF52540">
    <property type="entry name" value="P-loop containing nucleoside triphosphate hydrolases"/>
    <property type="match status" value="1"/>
</dbReference>
<keyword evidence="7 21" id="KW-0378">Hydrolase</keyword>
<dbReference type="InterPro" id="IPR014001">
    <property type="entry name" value="Helicase_ATP-bd"/>
</dbReference>
<keyword evidence="9" id="KW-0862">Zinc</keyword>
<dbReference type="PANTHER" id="PTHR13710">
    <property type="entry name" value="DNA HELICASE RECQ FAMILY MEMBER"/>
    <property type="match status" value="1"/>
</dbReference>
<dbReference type="Pfam" id="PF00570">
    <property type="entry name" value="HRDC"/>
    <property type="match status" value="1"/>
</dbReference>
<dbReference type="Proteomes" id="UP000239237">
    <property type="component" value="Unassembled WGS sequence"/>
</dbReference>
<keyword evidence="10" id="KW-0067">ATP-binding</keyword>
<dbReference type="SMART" id="SM00341">
    <property type="entry name" value="HRDC"/>
    <property type="match status" value="1"/>
</dbReference>
<organism evidence="21 22">
    <name type="scientific">Leuconostoc suionicum</name>
    <dbReference type="NCBI Taxonomy" id="1511761"/>
    <lineage>
        <taxon>Bacteria</taxon>
        <taxon>Bacillati</taxon>
        <taxon>Bacillota</taxon>
        <taxon>Bacilli</taxon>
        <taxon>Lactobacillales</taxon>
        <taxon>Lactobacillaceae</taxon>
        <taxon>Leuconostoc</taxon>
    </lineage>
</organism>
<dbReference type="InterPro" id="IPR001650">
    <property type="entry name" value="Helicase_C-like"/>
</dbReference>
<dbReference type="GO" id="GO:0006260">
    <property type="term" value="P:DNA replication"/>
    <property type="evidence" value="ECO:0007669"/>
    <property type="project" value="InterPro"/>
</dbReference>
<evidence type="ECO:0000256" key="8">
    <source>
        <dbReference type="ARBA" id="ARBA00022806"/>
    </source>
</evidence>
<dbReference type="GO" id="GO:0003677">
    <property type="term" value="F:DNA binding"/>
    <property type="evidence" value="ECO:0007669"/>
    <property type="project" value="UniProtKB-KW"/>
</dbReference>
<dbReference type="InterPro" id="IPR010997">
    <property type="entry name" value="HRDC-like_sf"/>
</dbReference>
<dbReference type="SMART" id="SM00490">
    <property type="entry name" value="HELICc"/>
    <property type="match status" value="1"/>
</dbReference>
<evidence type="ECO:0000256" key="13">
    <source>
        <dbReference type="ARBA" id="ARBA00023204"/>
    </source>
</evidence>
<dbReference type="EMBL" id="OKQU01000002">
    <property type="protein sequence ID" value="SPE09347.1"/>
    <property type="molecule type" value="Genomic_DNA"/>
</dbReference>
<dbReference type="InterPro" id="IPR044876">
    <property type="entry name" value="HRDC_dom_sf"/>
</dbReference>
<protein>
    <recommendedName>
        <fullName evidence="16">DNA helicase RecQ</fullName>
        <ecNumber evidence="16">5.6.2.4</ecNumber>
    </recommendedName>
</protein>
<dbReference type="FunFam" id="3.40.50.300:FF:001389">
    <property type="entry name" value="ATP-dependent DNA helicase RecQ"/>
    <property type="match status" value="1"/>
</dbReference>
<dbReference type="SUPFAM" id="SSF46785">
    <property type="entry name" value="Winged helix' DNA-binding domain"/>
    <property type="match status" value="1"/>
</dbReference>
<dbReference type="GO" id="GO:0006281">
    <property type="term" value="P:DNA repair"/>
    <property type="evidence" value="ECO:0007669"/>
    <property type="project" value="UniProtKB-KW"/>
</dbReference>
<dbReference type="PROSITE" id="PS51192">
    <property type="entry name" value="HELICASE_ATP_BIND_1"/>
    <property type="match status" value="1"/>
</dbReference>
<dbReference type="GO" id="GO:0009378">
    <property type="term" value="F:four-way junction helicase activity"/>
    <property type="evidence" value="ECO:0007669"/>
    <property type="project" value="TreeGrafter"/>
</dbReference>
<dbReference type="Pfam" id="PF16124">
    <property type="entry name" value="RecQ_Zn_bind"/>
    <property type="match status" value="1"/>
</dbReference>
<keyword evidence="8 21" id="KW-0347">Helicase</keyword>
<dbReference type="Gene3D" id="3.40.50.300">
    <property type="entry name" value="P-loop containing nucleotide triphosphate hydrolases"/>
    <property type="match status" value="2"/>
</dbReference>
<dbReference type="Pfam" id="PF00271">
    <property type="entry name" value="Helicase_C"/>
    <property type="match status" value="1"/>
</dbReference>
<dbReference type="EC" id="5.6.2.4" evidence="16"/>
<evidence type="ECO:0000256" key="16">
    <source>
        <dbReference type="NCBIfam" id="TIGR01389"/>
    </source>
</evidence>
<evidence type="ECO:0000256" key="9">
    <source>
        <dbReference type="ARBA" id="ARBA00022833"/>
    </source>
</evidence>
<dbReference type="PROSITE" id="PS50967">
    <property type="entry name" value="HRDC"/>
    <property type="match status" value="1"/>
</dbReference>
<dbReference type="GO" id="GO:0016787">
    <property type="term" value="F:hydrolase activity"/>
    <property type="evidence" value="ECO:0007669"/>
    <property type="project" value="UniProtKB-KW"/>
</dbReference>
<comment type="cofactor">
    <cofactor evidence="2">
        <name>Zn(2+)</name>
        <dbReference type="ChEBI" id="CHEBI:29105"/>
    </cofactor>
</comment>
<keyword evidence="12" id="KW-0233">DNA recombination</keyword>
<evidence type="ECO:0000256" key="2">
    <source>
        <dbReference type="ARBA" id="ARBA00001947"/>
    </source>
</evidence>
<dbReference type="NCBIfam" id="TIGR01389">
    <property type="entry name" value="recQ"/>
    <property type="match status" value="1"/>
</dbReference>
<dbReference type="GO" id="GO:0005524">
    <property type="term" value="F:ATP binding"/>
    <property type="evidence" value="ECO:0007669"/>
    <property type="project" value="UniProtKB-KW"/>
</dbReference>
<dbReference type="PANTHER" id="PTHR13710:SF105">
    <property type="entry name" value="ATP-DEPENDENT DNA HELICASE Q1"/>
    <property type="match status" value="1"/>
</dbReference>
<evidence type="ECO:0000313" key="22">
    <source>
        <dbReference type="Proteomes" id="UP000237923"/>
    </source>
</evidence>
<reference evidence="21 22" key="1">
    <citation type="submission" date="2018-02" db="EMBL/GenBank/DDBJ databases">
        <authorList>
            <person name="Cohen D.B."/>
            <person name="Kent A.D."/>
        </authorList>
    </citation>
    <scope>NUCLEOTIDE SEQUENCE [LARGE SCALE GENOMIC DNA]</scope>
    <source>
        <strain evidence="21 22">CECT 9216</strain>
    </source>
</reference>